<keyword evidence="2" id="KW-1185">Reference proteome</keyword>
<sequence>VHTATFNDFTVNRAFLNRGSGVPLRKAIVHECLLWCYGRTRTQRGLARRSSYLQNSISSGHNGSIGASLMWLKAWNGNRGYSCQNIGRRKETNKLANVSLSIKAIRDKGDYIYISRQEETRVDARWSLEIYFNFACYA</sequence>
<dbReference type="AlphaFoldDB" id="A0A0L7QXS8"/>
<dbReference type="EMBL" id="KQ414699">
    <property type="protein sequence ID" value="KOC63423.1"/>
    <property type="molecule type" value="Genomic_DNA"/>
</dbReference>
<gene>
    <name evidence="1" type="ORF">WH47_01913</name>
</gene>
<organism evidence="1 2">
    <name type="scientific">Habropoda laboriosa</name>
    <dbReference type="NCBI Taxonomy" id="597456"/>
    <lineage>
        <taxon>Eukaryota</taxon>
        <taxon>Metazoa</taxon>
        <taxon>Ecdysozoa</taxon>
        <taxon>Arthropoda</taxon>
        <taxon>Hexapoda</taxon>
        <taxon>Insecta</taxon>
        <taxon>Pterygota</taxon>
        <taxon>Neoptera</taxon>
        <taxon>Endopterygota</taxon>
        <taxon>Hymenoptera</taxon>
        <taxon>Apocrita</taxon>
        <taxon>Aculeata</taxon>
        <taxon>Apoidea</taxon>
        <taxon>Anthophila</taxon>
        <taxon>Apidae</taxon>
        <taxon>Habropoda</taxon>
    </lineage>
</organism>
<reference evidence="1 2" key="1">
    <citation type="submission" date="2015-07" db="EMBL/GenBank/DDBJ databases">
        <title>The genome of Habropoda laboriosa.</title>
        <authorList>
            <person name="Pan H."/>
            <person name="Kapheim K."/>
        </authorList>
    </citation>
    <scope>NUCLEOTIDE SEQUENCE [LARGE SCALE GENOMIC DNA]</scope>
    <source>
        <strain evidence="1">0110345459</strain>
    </source>
</reference>
<dbReference type="Proteomes" id="UP000053825">
    <property type="component" value="Unassembled WGS sequence"/>
</dbReference>
<protein>
    <submittedName>
        <fullName evidence="1">Uncharacterized protein</fullName>
    </submittedName>
</protein>
<evidence type="ECO:0000313" key="2">
    <source>
        <dbReference type="Proteomes" id="UP000053825"/>
    </source>
</evidence>
<name>A0A0L7QXS8_9HYME</name>
<feature type="non-terminal residue" evidence="1">
    <location>
        <position position="1"/>
    </location>
</feature>
<evidence type="ECO:0000313" key="1">
    <source>
        <dbReference type="EMBL" id="KOC63423.1"/>
    </source>
</evidence>
<proteinExistence type="predicted"/>
<accession>A0A0L7QXS8</accession>